<feature type="domain" description="GST N-terminal" evidence="1">
    <location>
        <begin position="7"/>
        <end position="84"/>
    </location>
</feature>
<name>A0A3M0CEP3_9PROT</name>
<keyword evidence="2" id="KW-0808">Transferase</keyword>
<dbReference type="Pfam" id="PF13417">
    <property type="entry name" value="GST_N_3"/>
    <property type="match status" value="1"/>
</dbReference>
<dbReference type="InterPro" id="IPR004045">
    <property type="entry name" value="Glutathione_S-Trfase_N"/>
</dbReference>
<dbReference type="GO" id="GO:0016740">
    <property type="term" value="F:transferase activity"/>
    <property type="evidence" value="ECO:0007669"/>
    <property type="project" value="UniProtKB-KW"/>
</dbReference>
<proteinExistence type="predicted"/>
<dbReference type="EMBL" id="REFR01000016">
    <property type="protein sequence ID" value="RMB01503.1"/>
    <property type="molecule type" value="Genomic_DNA"/>
</dbReference>
<evidence type="ECO:0000259" key="1">
    <source>
        <dbReference type="PROSITE" id="PS50404"/>
    </source>
</evidence>
<protein>
    <submittedName>
        <fullName evidence="2">Glutathione S-transferase</fullName>
    </submittedName>
</protein>
<sequence>MIELYELAGSDAEVRFSPYVWRVRMALLHKGLAFNGLAWRFCEKTRLETACGGDRVPVIRDGDAWVKDSHDIAVYLDETYDGPRLFGGKGAAEQARLMEAFVTTTVLMPVFPMIAADVCACLDADSAAYFRKTREQVLGRTLEEARADRESRLDSFRAGLAPLRMTLKGRSYFSGDTPAWADYVVFGCFMWSRIVSPFELLDSDDVLHAWRERMLDAFGGHARSARLGYTNLPS</sequence>
<keyword evidence="3" id="KW-1185">Reference proteome</keyword>
<gene>
    <name evidence="2" type="ORF">BXY39_3690</name>
</gene>
<dbReference type="Gene3D" id="3.40.30.10">
    <property type="entry name" value="Glutaredoxin"/>
    <property type="match status" value="1"/>
</dbReference>
<organism evidence="2 3">
    <name type="scientific">Eilatimonas milleporae</name>
    <dbReference type="NCBI Taxonomy" id="911205"/>
    <lineage>
        <taxon>Bacteria</taxon>
        <taxon>Pseudomonadati</taxon>
        <taxon>Pseudomonadota</taxon>
        <taxon>Alphaproteobacteria</taxon>
        <taxon>Kordiimonadales</taxon>
        <taxon>Kordiimonadaceae</taxon>
        <taxon>Eilatimonas</taxon>
    </lineage>
</organism>
<dbReference type="SUPFAM" id="SSF47616">
    <property type="entry name" value="GST C-terminal domain-like"/>
    <property type="match status" value="1"/>
</dbReference>
<dbReference type="Gene3D" id="1.20.1050.10">
    <property type="match status" value="1"/>
</dbReference>
<evidence type="ECO:0000313" key="3">
    <source>
        <dbReference type="Proteomes" id="UP000271227"/>
    </source>
</evidence>
<dbReference type="InterPro" id="IPR054416">
    <property type="entry name" value="GST_UstS-like_C"/>
</dbReference>
<dbReference type="AlphaFoldDB" id="A0A3M0CEP3"/>
<dbReference type="InterPro" id="IPR036282">
    <property type="entry name" value="Glutathione-S-Trfase_C_sf"/>
</dbReference>
<dbReference type="Proteomes" id="UP000271227">
    <property type="component" value="Unassembled WGS sequence"/>
</dbReference>
<evidence type="ECO:0000313" key="2">
    <source>
        <dbReference type="EMBL" id="RMB01503.1"/>
    </source>
</evidence>
<reference evidence="2 3" key="1">
    <citation type="submission" date="2018-10" db="EMBL/GenBank/DDBJ databases">
        <title>Genomic Encyclopedia of Archaeal and Bacterial Type Strains, Phase II (KMG-II): from individual species to whole genera.</title>
        <authorList>
            <person name="Goeker M."/>
        </authorList>
    </citation>
    <scope>NUCLEOTIDE SEQUENCE [LARGE SCALE GENOMIC DNA]</scope>
    <source>
        <strain evidence="2 3">DSM 25217</strain>
    </source>
</reference>
<accession>A0A3M0CEP3</accession>
<dbReference type="SUPFAM" id="SSF52833">
    <property type="entry name" value="Thioredoxin-like"/>
    <property type="match status" value="1"/>
</dbReference>
<dbReference type="OrthoDB" id="508035at2"/>
<comment type="caution">
    <text evidence="2">The sequence shown here is derived from an EMBL/GenBank/DDBJ whole genome shotgun (WGS) entry which is preliminary data.</text>
</comment>
<dbReference type="InParanoid" id="A0A3M0CEP3"/>
<dbReference type="Pfam" id="PF22041">
    <property type="entry name" value="GST_C_7"/>
    <property type="match status" value="1"/>
</dbReference>
<dbReference type="InterPro" id="IPR036249">
    <property type="entry name" value="Thioredoxin-like_sf"/>
</dbReference>
<dbReference type="RefSeq" id="WP_121940323.1">
    <property type="nucleotide sequence ID" value="NZ_REFR01000016.1"/>
</dbReference>
<dbReference type="PROSITE" id="PS50404">
    <property type="entry name" value="GST_NTER"/>
    <property type="match status" value="1"/>
</dbReference>